<proteinExistence type="predicted"/>
<evidence type="ECO:0000313" key="2">
    <source>
        <dbReference type="Proteomes" id="UP000265520"/>
    </source>
</evidence>
<dbReference type="Proteomes" id="UP000265520">
    <property type="component" value="Unassembled WGS sequence"/>
</dbReference>
<protein>
    <submittedName>
        <fullName evidence="1">Pentatricopeptide repeat-containing protein</fullName>
    </submittedName>
</protein>
<accession>A0A392SAE7</accession>
<organism evidence="1 2">
    <name type="scientific">Trifolium medium</name>
    <dbReference type="NCBI Taxonomy" id="97028"/>
    <lineage>
        <taxon>Eukaryota</taxon>
        <taxon>Viridiplantae</taxon>
        <taxon>Streptophyta</taxon>
        <taxon>Embryophyta</taxon>
        <taxon>Tracheophyta</taxon>
        <taxon>Spermatophyta</taxon>
        <taxon>Magnoliopsida</taxon>
        <taxon>eudicotyledons</taxon>
        <taxon>Gunneridae</taxon>
        <taxon>Pentapetalae</taxon>
        <taxon>rosids</taxon>
        <taxon>fabids</taxon>
        <taxon>Fabales</taxon>
        <taxon>Fabaceae</taxon>
        <taxon>Papilionoideae</taxon>
        <taxon>50 kb inversion clade</taxon>
        <taxon>NPAAA clade</taxon>
        <taxon>Hologalegina</taxon>
        <taxon>IRL clade</taxon>
        <taxon>Trifolieae</taxon>
        <taxon>Trifolium</taxon>
    </lineage>
</organism>
<dbReference type="AlphaFoldDB" id="A0A392SAE7"/>
<keyword evidence="2" id="KW-1185">Reference proteome</keyword>
<dbReference type="EMBL" id="LXQA010344201">
    <property type="protein sequence ID" value="MCI45442.1"/>
    <property type="molecule type" value="Genomic_DNA"/>
</dbReference>
<comment type="caution">
    <text evidence="1">The sequence shown here is derived from an EMBL/GenBank/DDBJ whole genome shotgun (WGS) entry which is preliminary data.</text>
</comment>
<reference evidence="1 2" key="1">
    <citation type="journal article" date="2018" name="Front. Plant Sci.">
        <title>Red Clover (Trifolium pratense) and Zigzag Clover (T. medium) - A Picture of Genomic Similarities and Differences.</title>
        <authorList>
            <person name="Dluhosova J."/>
            <person name="Istvanek J."/>
            <person name="Nedelnik J."/>
            <person name="Repkova J."/>
        </authorList>
    </citation>
    <scope>NUCLEOTIDE SEQUENCE [LARGE SCALE GENOMIC DNA]</scope>
    <source>
        <strain evidence="2">cv. 10/8</strain>
        <tissue evidence="1">Leaf</tissue>
    </source>
</reference>
<sequence length="46" mass="5306">MRNEVEEDTGICQSKSETVDCSLWHPILKTYSEQDVRDVLFMATPC</sequence>
<evidence type="ECO:0000313" key="1">
    <source>
        <dbReference type="EMBL" id="MCI45442.1"/>
    </source>
</evidence>
<name>A0A392SAE7_9FABA</name>